<gene>
    <name evidence="1" type="ORF">LELG_05246</name>
</gene>
<sequence>MTGTLQSDDSLPNSQVQNTREKCSIKNLLNTETESVEPTNHHRLIKPIGTEIGTKIGLCSDSGGMWGPLSCTPNSDEFHFKFGAKKVGVQVKSRSSSSEKVVDQQRLSTTKGSIKDYNDYNSCGTNDNYGNCDNYILMLSPISLEGQVSSQKESHDRASVSNALLLMRGPQNSIIQTQQVPRKDPLDLLCYDKKLIQFKLVTPRKT</sequence>
<proteinExistence type="predicted"/>
<dbReference type="KEGG" id="lel:PVL30_002343"/>
<keyword evidence="2" id="KW-1185">Reference proteome</keyword>
<evidence type="ECO:0000313" key="1">
    <source>
        <dbReference type="EMBL" id="EDK47065.1"/>
    </source>
</evidence>
<accession>A5E6K7</accession>
<organism evidence="1 2">
    <name type="scientific">Lodderomyces elongisporus (strain ATCC 11503 / CBS 2605 / JCM 1781 / NBRC 1676 / NRRL YB-4239)</name>
    <name type="common">Yeast</name>
    <name type="synonym">Saccharomyces elongisporus</name>
    <dbReference type="NCBI Taxonomy" id="379508"/>
    <lineage>
        <taxon>Eukaryota</taxon>
        <taxon>Fungi</taxon>
        <taxon>Dikarya</taxon>
        <taxon>Ascomycota</taxon>
        <taxon>Saccharomycotina</taxon>
        <taxon>Pichiomycetes</taxon>
        <taxon>Debaryomycetaceae</taxon>
        <taxon>Candida/Lodderomyces clade</taxon>
        <taxon>Lodderomyces</taxon>
    </lineage>
</organism>
<dbReference type="VEuPathDB" id="FungiDB:LELG_05246"/>
<name>A5E6K7_LODEL</name>
<reference evidence="1 2" key="1">
    <citation type="journal article" date="2009" name="Nature">
        <title>Evolution of pathogenicity and sexual reproduction in eight Candida genomes.</title>
        <authorList>
            <person name="Butler G."/>
            <person name="Rasmussen M.D."/>
            <person name="Lin M.F."/>
            <person name="Santos M.A."/>
            <person name="Sakthikumar S."/>
            <person name="Munro C.A."/>
            <person name="Rheinbay E."/>
            <person name="Grabherr M."/>
            <person name="Forche A."/>
            <person name="Reedy J.L."/>
            <person name="Agrafioti I."/>
            <person name="Arnaud M.B."/>
            <person name="Bates S."/>
            <person name="Brown A.J."/>
            <person name="Brunke S."/>
            <person name="Costanzo M.C."/>
            <person name="Fitzpatrick D.A."/>
            <person name="de Groot P.W."/>
            <person name="Harris D."/>
            <person name="Hoyer L.L."/>
            <person name="Hube B."/>
            <person name="Klis F.M."/>
            <person name="Kodira C."/>
            <person name="Lennard N."/>
            <person name="Logue M.E."/>
            <person name="Martin R."/>
            <person name="Neiman A.M."/>
            <person name="Nikolaou E."/>
            <person name="Quail M.A."/>
            <person name="Quinn J."/>
            <person name="Santos M.C."/>
            <person name="Schmitzberger F.F."/>
            <person name="Sherlock G."/>
            <person name="Shah P."/>
            <person name="Silverstein K.A."/>
            <person name="Skrzypek M.S."/>
            <person name="Soll D."/>
            <person name="Staggs R."/>
            <person name="Stansfield I."/>
            <person name="Stumpf M.P."/>
            <person name="Sudbery P.E."/>
            <person name="Srikantha T."/>
            <person name="Zeng Q."/>
            <person name="Berman J."/>
            <person name="Berriman M."/>
            <person name="Heitman J."/>
            <person name="Gow N.A."/>
            <person name="Lorenz M.C."/>
            <person name="Birren B.W."/>
            <person name="Kellis M."/>
            <person name="Cuomo C.A."/>
        </authorList>
    </citation>
    <scope>NUCLEOTIDE SEQUENCE [LARGE SCALE GENOMIC DNA]</scope>
    <source>
        <strain evidence="2">ATCC 11503 / BCRC 21390 / CBS 2605 / JCM 1781 / NBRC 1676 / NRRL YB-4239</strain>
    </source>
</reference>
<dbReference type="Proteomes" id="UP000001996">
    <property type="component" value="Unassembled WGS sequence"/>
</dbReference>
<dbReference type="GeneID" id="5230654"/>
<dbReference type="AlphaFoldDB" id="A5E6K7"/>
<evidence type="ECO:0000313" key="2">
    <source>
        <dbReference type="Proteomes" id="UP000001996"/>
    </source>
</evidence>
<dbReference type="InParanoid" id="A5E6K7"/>
<dbReference type="HOGENOM" id="CLU_1332131_0_0_1"/>
<protein>
    <submittedName>
        <fullName evidence="1">Uncharacterized protein</fullName>
    </submittedName>
</protein>
<dbReference type="EMBL" id="CH981532">
    <property type="protein sequence ID" value="EDK47065.1"/>
    <property type="molecule type" value="Genomic_DNA"/>
</dbReference>